<dbReference type="PANTHER" id="PTHR10623">
    <property type="entry name" value="MICROTUBULE-ASSOCIATED PROTEIN RP/EB FAMILY MEMBER"/>
    <property type="match status" value="1"/>
</dbReference>
<dbReference type="SUPFAM" id="SSF47576">
    <property type="entry name" value="Calponin-homology domain, CH-domain"/>
    <property type="match status" value="1"/>
</dbReference>
<feature type="compositionally biased region" description="Low complexity" evidence="10">
    <location>
        <begin position="146"/>
        <end position="171"/>
    </location>
</feature>
<comment type="subcellular location">
    <subcellularLocation>
        <location evidence="1">Cytoplasm</location>
        <location evidence="1">Cytoskeleton</location>
    </subcellularLocation>
</comment>
<keyword evidence="5 9" id="KW-0493">Microtubule</keyword>
<dbReference type="InterPro" id="IPR001715">
    <property type="entry name" value="CH_dom"/>
</dbReference>
<evidence type="ECO:0000256" key="7">
    <source>
        <dbReference type="ARBA" id="ARBA00023212"/>
    </source>
</evidence>
<keyword evidence="7" id="KW-0206">Cytoskeleton</keyword>
<dbReference type="PROSITE" id="PS50021">
    <property type="entry name" value="CH"/>
    <property type="match status" value="1"/>
</dbReference>
<dbReference type="InterPro" id="IPR027328">
    <property type="entry name" value="MAPRE"/>
</dbReference>
<evidence type="ECO:0000313" key="14">
    <source>
        <dbReference type="Proteomes" id="UP001497392"/>
    </source>
</evidence>
<name>A0ABP1FZG9_9CHLO</name>
<dbReference type="EMBL" id="CAXHTA020000010">
    <property type="protein sequence ID" value="CAL5224389.1"/>
    <property type="molecule type" value="Genomic_DNA"/>
</dbReference>
<evidence type="ECO:0000259" key="11">
    <source>
        <dbReference type="PROSITE" id="PS50021"/>
    </source>
</evidence>
<feature type="region of interest" description="Disordered" evidence="10">
    <location>
        <begin position="146"/>
        <end position="192"/>
    </location>
</feature>
<evidence type="ECO:0000256" key="9">
    <source>
        <dbReference type="PROSITE-ProRule" id="PRU00576"/>
    </source>
</evidence>
<evidence type="ECO:0000256" key="8">
    <source>
        <dbReference type="ARBA" id="ARBA00023306"/>
    </source>
</evidence>
<sequence length="299" mass="32442">MAEAYFVSKKDLLQWINSTLSLNLTKVEQTSSGAVACQLLDALQPGVVNMNKVDFNAATEYDAVNNYKVLQAAFTKMGINKPVDVNKLVKGRPLDNMEFMQWLKFYFEGRLGCQDLDYDPVGRRQQSKSGDVKGARTGPTSTVAVARSSATASQSGTPAKSVASARVSSSVPKENVPANTGASARGAGALRPKAVAGDSTVADLTEQLIDLKLKVSTAEQEREFYFTKLRDIEVMCQMPEVKQERLVPFIERVLYAEDDEGAAQAMEDCCQNFSEASAQSAATDNAITNLVGQMSPLRM</sequence>
<keyword evidence="6" id="KW-0498">Mitosis</keyword>
<evidence type="ECO:0000313" key="13">
    <source>
        <dbReference type="EMBL" id="CAL5224389.1"/>
    </source>
</evidence>
<dbReference type="SUPFAM" id="SSF140612">
    <property type="entry name" value="EB1 dimerisation domain-like"/>
    <property type="match status" value="1"/>
</dbReference>
<evidence type="ECO:0000256" key="1">
    <source>
        <dbReference type="ARBA" id="ARBA00004245"/>
    </source>
</evidence>
<comment type="caution">
    <text evidence="13">The sequence shown here is derived from an EMBL/GenBank/DDBJ whole genome shotgun (WGS) entry which is preliminary data.</text>
</comment>
<comment type="similarity">
    <text evidence="2">Belongs to the MAPRE family.</text>
</comment>
<organism evidence="13 14">
    <name type="scientific">Coccomyxa viridis</name>
    <dbReference type="NCBI Taxonomy" id="1274662"/>
    <lineage>
        <taxon>Eukaryota</taxon>
        <taxon>Viridiplantae</taxon>
        <taxon>Chlorophyta</taxon>
        <taxon>core chlorophytes</taxon>
        <taxon>Trebouxiophyceae</taxon>
        <taxon>Trebouxiophyceae incertae sedis</taxon>
        <taxon>Coccomyxaceae</taxon>
        <taxon>Coccomyxa</taxon>
    </lineage>
</organism>
<dbReference type="PROSITE" id="PS51230">
    <property type="entry name" value="EB1_C"/>
    <property type="match status" value="1"/>
</dbReference>
<keyword evidence="14" id="KW-1185">Reference proteome</keyword>
<evidence type="ECO:0000256" key="4">
    <source>
        <dbReference type="ARBA" id="ARBA00022618"/>
    </source>
</evidence>
<feature type="domain" description="EB1 C-terminal" evidence="12">
    <location>
        <begin position="193"/>
        <end position="263"/>
    </location>
</feature>
<evidence type="ECO:0000256" key="3">
    <source>
        <dbReference type="ARBA" id="ARBA00022490"/>
    </source>
</evidence>
<gene>
    <name evidence="13" type="primary">g7070</name>
    <name evidence="13" type="ORF">VP750_LOCUS6048</name>
</gene>
<dbReference type="InterPro" id="IPR036872">
    <property type="entry name" value="CH_dom_sf"/>
</dbReference>
<dbReference type="Pfam" id="PF03271">
    <property type="entry name" value="EB1"/>
    <property type="match status" value="1"/>
</dbReference>
<evidence type="ECO:0000256" key="10">
    <source>
        <dbReference type="SAM" id="MobiDB-lite"/>
    </source>
</evidence>
<dbReference type="Proteomes" id="UP001497392">
    <property type="component" value="Unassembled WGS sequence"/>
</dbReference>
<evidence type="ECO:0000259" key="12">
    <source>
        <dbReference type="PROSITE" id="PS51230"/>
    </source>
</evidence>
<dbReference type="InterPro" id="IPR004953">
    <property type="entry name" value="EB1_C"/>
</dbReference>
<protein>
    <submittedName>
        <fullName evidence="13">G7070 protein</fullName>
    </submittedName>
</protein>
<keyword evidence="8" id="KW-0131">Cell cycle</keyword>
<dbReference type="InterPro" id="IPR036133">
    <property type="entry name" value="EB1_C_sf"/>
</dbReference>
<dbReference type="Pfam" id="PF00307">
    <property type="entry name" value="CH"/>
    <property type="match status" value="1"/>
</dbReference>
<dbReference type="Gene3D" id="1.10.418.10">
    <property type="entry name" value="Calponin-like domain"/>
    <property type="match status" value="1"/>
</dbReference>
<feature type="domain" description="Calponin-homology (CH)" evidence="11">
    <location>
        <begin position="6"/>
        <end position="108"/>
    </location>
</feature>
<keyword evidence="3" id="KW-0963">Cytoplasm</keyword>
<accession>A0ABP1FZG9</accession>
<reference evidence="13 14" key="1">
    <citation type="submission" date="2024-06" db="EMBL/GenBank/DDBJ databases">
        <authorList>
            <person name="Kraege A."/>
            <person name="Thomma B."/>
        </authorList>
    </citation>
    <scope>NUCLEOTIDE SEQUENCE [LARGE SCALE GENOMIC DNA]</scope>
</reference>
<proteinExistence type="inferred from homology"/>
<dbReference type="Gene3D" id="1.20.5.1430">
    <property type="match status" value="1"/>
</dbReference>
<evidence type="ECO:0000256" key="6">
    <source>
        <dbReference type="ARBA" id="ARBA00022776"/>
    </source>
</evidence>
<evidence type="ECO:0000256" key="2">
    <source>
        <dbReference type="ARBA" id="ARBA00010729"/>
    </source>
</evidence>
<evidence type="ECO:0000256" key="5">
    <source>
        <dbReference type="ARBA" id="ARBA00022701"/>
    </source>
</evidence>
<keyword evidence="4" id="KW-0132">Cell division</keyword>